<dbReference type="OrthoDB" id="934130at2"/>
<evidence type="ECO:0000313" key="2">
    <source>
        <dbReference type="EMBL" id="PRY41048.1"/>
    </source>
</evidence>
<evidence type="ECO:0000313" key="3">
    <source>
        <dbReference type="Proteomes" id="UP000238375"/>
    </source>
</evidence>
<feature type="compositionally biased region" description="Polar residues" evidence="1">
    <location>
        <begin position="1"/>
        <end position="21"/>
    </location>
</feature>
<comment type="caution">
    <text evidence="2">The sequence shown here is derived from an EMBL/GenBank/DDBJ whole genome shotgun (WGS) entry which is preliminary data.</text>
</comment>
<feature type="compositionally biased region" description="Acidic residues" evidence="1">
    <location>
        <begin position="99"/>
        <end position="108"/>
    </location>
</feature>
<keyword evidence="3" id="KW-1185">Reference proteome</keyword>
<dbReference type="RefSeq" id="WP_106137469.1">
    <property type="nucleotide sequence ID" value="NZ_PVTE01000006.1"/>
</dbReference>
<feature type="region of interest" description="Disordered" evidence="1">
    <location>
        <begin position="1"/>
        <end position="29"/>
    </location>
</feature>
<feature type="compositionally biased region" description="Pro residues" evidence="1">
    <location>
        <begin position="146"/>
        <end position="184"/>
    </location>
</feature>
<feature type="compositionally biased region" description="Basic and acidic residues" evidence="1">
    <location>
        <begin position="285"/>
        <end position="301"/>
    </location>
</feature>
<name>A0A2T0T5V0_9BACT</name>
<evidence type="ECO:0000256" key="1">
    <source>
        <dbReference type="SAM" id="MobiDB-lite"/>
    </source>
</evidence>
<proteinExistence type="predicted"/>
<feature type="compositionally biased region" description="Basic and acidic residues" evidence="1">
    <location>
        <begin position="245"/>
        <end position="272"/>
    </location>
</feature>
<dbReference type="Proteomes" id="UP000238375">
    <property type="component" value="Unassembled WGS sequence"/>
</dbReference>
<feature type="compositionally biased region" description="Polar residues" evidence="1">
    <location>
        <begin position="201"/>
        <end position="212"/>
    </location>
</feature>
<dbReference type="AlphaFoldDB" id="A0A2T0T5V0"/>
<organism evidence="2 3">
    <name type="scientific">Spirosoma oryzae</name>
    <dbReference type="NCBI Taxonomy" id="1469603"/>
    <lineage>
        <taxon>Bacteria</taxon>
        <taxon>Pseudomonadati</taxon>
        <taxon>Bacteroidota</taxon>
        <taxon>Cytophagia</taxon>
        <taxon>Cytophagales</taxon>
        <taxon>Cytophagaceae</taxon>
        <taxon>Spirosoma</taxon>
    </lineage>
</organism>
<sequence length="312" mass="33429">MENSSLSDGAQQADMVSNENAATKFGADQGETNMVKLVDGKLTPFGDTEDDVADDQLSNRYSDDDERGFNGDQSKGLTYENADASLRAEDAGEGIIADDVPENPEAEAEITGNPDAGATVNTGLPSEDDDKRTPTSTFVVRGDMVPPTPGTPGPVTPPDPSQPVPPTPPSPGPEIPDLPGTPKPETPEIQEPEQPDRSHQIGFQQRNRTYTAGNAAPDTQREGMGTGPGDEQPDTGDSAHPYDVNAKDNEEYQPGERPEEGRESRKMPREMMDESSVQAQDMIDGSDRSDQKSTDGLDRPYNDPQAAREMAS</sequence>
<reference evidence="2 3" key="1">
    <citation type="submission" date="2018-03" db="EMBL/GenBank/DDBJ databases">
        <title>Genomic Encyclopedia of Archaeal and Bacterial Type Strains, Phase II (KMG-II): from individual species to whole genera.</title>
        <authorList>
            <person name="Goeker M."/>
        </authorList>
    </citation>
    <scope>NUCLEOTIDE SEQUENCE [LARGE SCALE GENOMIC DNA]</scope>
    <source>
        <strain evidence="2 3">DSM 28354</strain>
    </source>
</reference>
<dbReference type="EMBL" id="PVTE01000006">
    <property type="protein sequence ID" value="PRY41048.1"/>
    <property type="molecule type" value="Genomic_DNA"/>
</dbReference>
<feature type="region of interest" description="Disordered" evidence="1">
    <location>
        <begin position="41"/>
        <end position="312"/>
    </location>
</feature>
<gene>
    <name evidence="2" type="ORF">CLV58_106235</name>
</gene>
<accession>A0A2T0T5V0</accession>
<protein>
    <submittedName>
        <fullName evidence="2">Uncharacterized protein</fullName>
    </submittedName>
</protein>